<evidence type="ECO:0000313" key="4">
    <source>
        <dbReference type="EMBL" id="KAK7838788.1"/>
    </source>
</evidence>
<accession>A0AAW0KHA9</accession>
<evidence type="ECO:0000313" key="5">
    <source>
        <dbReference type="Proteomes" id="UP000237347"/>
    </source>
</evidence>
<name>A0AAW0KHA9_QUESU</name>
<keyword evidence="5" id="KW-1185">Reference proteome</keyword>
<proteinExistence type="predicted"/>
<feature type="domain" description="C-JID" evidence="3">
    <location>
        <begin position="238"/>
        <end position="377"/>
    </location>
</feature>
<dbReference type="SUPFAM" id="SSF52058">
    <property type="entry name" value="L domain-like"/>
    <property type="match status" value="1"/>
</dbReference>
<reference evidence="4 5" key="1">
    <citation type="journal article" date="2018" name="Sci. Data">
        <title>The draft genome sequence of cork oak.</title>
        <authorList>
            <person name="Ramos A.M."/>
            <person name="Usie A."/>
            <person name="Barbosa P."/>
            <person name="Barros P.M."/>
            <person name="Capote T."/>
            <person name="Chaves I."/>
            <person name="Simoes F."/>
            <person name="Abreu I."/>
            <person name="Carrasquinho I."/>
            <person name="Faro C."/>
            <person name="Guimaraes J.B."/>
            <person name="Mendonca D."/>
            <person name="Nobrega F."/>
            <person name="Rodrigues L."/>
            <person name="Saibo N.J.M."/>
            <person name="Varela M.C."/>
            <person name="Egas C."/>
            <person name="Matos J."/>
            <person name="Miguel C.M."/>
            <person name="Oliveira M.M."/>
            <person name="Ricardo C.P."/>
            <person name="Goncalves S."/>
        </authorList>
    </citation>
    <scope>NUCLEOTIDE SEQUENCE [LARGE SCALE GENOMIC DNA]</scope>
    <source>
        <strain evidence="5">cv. HL8</strain>
    </source>
</reference>
<dbReference type="Proteomes" id="UP000237347">
    <property type="component" value="Unassembled WGS sequence"/>
</dbReference>
<evidence type="ECO:0000256" key="1">
    <source>
        <dbReference type="ARBA" id="ARBA00022614"/>
    </source>
</evidence>
<keyword evidence="1" id="KW-0433">Leucine-rich repeat</keyword>
<keyword evidence="2" id="KW-0677">Repeat</keyword>
<evidence type="ECO:0000256" key="2">
    <source>
        <dbReference type="ARBA" id="ARBA00022737"/>
    </source>
</evidence>
<organism evidence="4 5">
    <name type="scientific">Quercus suber</name>
    <name type="common">Cork oak</name>
    <dbReference type="NCBI Taxonomy" id="58331"/>
    <lineage>
        <taxon>Eukaryota</taxon>
        <taxon>Viridiplantae</taxon>
        <taxon>Streptophyta</taxon>
        <taxon>Embryophyta</taxon>
        <taxon>Tracheophyta</taxon>
        <taxon>Spermatophyta</taxon>
        <taxon>Magnoliopsida</taxon>
        <taxon>eudicotyledons</taxon>
        <taxon>Gunneridae</taxon>
        <taxon>Pentapetalae</taxon>
        <taxon>rosids</taxon>
        <taxon>fabids</taxon>
        <taxon>Fagales</taxon>
        <taxon>Fagaceae</taxon>
        <taxon>Quercus</taxon>
    </lineage>
</organism>
<dbReference type="InterPro" id="IPR032675">
    <property type="entry name" value="LRR_dom_sf"/>
</dbReference>
<dbReference type="EMBL" id="PKMF04000298">
    <property type="protein sequence ID" value="KAK7838788.1"/>
    <property type="molecule type" value="Genomic_DNA"/>
</dbReference>
<dbReference type="AlphaFoldDB" id="A0AAW0KHA9"/>
<sequence length="401" mass="46128">RIKLPKLIKQEHQLENLKDVNLKGCEFITKLPKLSAPNLEKLNLSNCENLVGLPKLRAPNINIYKLQQLWKFWTPTGKLRPTCDSFDSSSGYGFEKMKKLKFMGFEGIIELDLLKKPNYFPALERIELYKNNIVTIPDISRFPRLKSLDIRDCKLLREIQGLPQSIRSVEAGNCMLLDTQSPSGLLSQVVEIIGILPNRVCGRARSNKLMDPQLTNYFPSETEGAESEDGDIDRAIYCWGTEMPKWFNHQSVDNSIFFFVGHKFPKLAVCVVPRREFVSGFVHISINGYKKSDLYVRGNSQKKKSIYRRGGLMKDHNVDFDRFKFFSRENNLFLFSLTQRSLQRHLNESNPTDQNRVEVSITYGNNEYSVKRWGVHVECTCPPQGDDAVDYLPTSKKLGTF</sequence>
<protein>
    <recommendedName>
        <fullName evidence="3">C-JID domain-containing protein</fullName>
    </recommendedName>
</protein>
<dbReference type="InterPro" id="IPR045344">
    <property type="entry name" value="C-JID"/>
</dbReference>
<feature type="non-terminal residue" evidence="4">
    <location>
        <position position="1"/>
    </location>
</feature>
<evidence type="ECO:0000259" key="3">
    <source>
        <dbReference type="Pfam" id="PF20160"/>
    </source>
</evidence>
<dbReference type="Pfam" id="PF20160">
    <property type="entry name" value="C-JID"/>
    <property type="match status" value="1"/>
</dbReference>
<dbReference type="Gene3D" id="3.80.10.10">
    <property type="entry name" value="Ribonuclease Inhibitor"/>
    <property type="match status" value="2"/>
</dbReference>
<comment type="caution">
    <text evidence="4">The sequence shown here is derived from an EMBL/GenBank/DDBJ whole genome shotgun (WGS) entry which is preliminary data.</text>
</comment>
<gene>
    <name evidence="4" type="ORF">CFP56_019081</name>
</gene>